<name>A0A1X0P6N5_9TRYP</name>
<evidence type="ECO:0000256" key="1">
    <source>
        <dbReference type="SAM" id="MobiDB-lite"/>
    </source>
</evidence>
<comment type="caution">
    <text evidence="2">The sequence shown here is derived from an EMBL/GenBank/DDBJ whole genome shotgun (WGS) entry which is preliminary data.</text>
</comment>
<gene>
    <name evidence="2" type="ORF">TM35_000045170</name>
</gene>
<protein>
    <submittedName>
        <fullName evidence="2">Uncharacterized protein</fullName>
    </submittedName>
</protein>
<dbReference type="VEuPathDB" id="TriTrypDB:TM35_000045170"/>
<dbReference type="RefSeq" id="XP_028886369.1">
    <property type="nucleotide sequence ID" value="XM_029022711.1"/>
</dbReference>
<dbReference type="EMBL" id="NBCO01000004">
    <property type="protein sequence ID" value="ORC92303.1"/>
    <property type="molecule type" value="Genomic_DNA"/>
</dbReference>
<dbReference type="GeneID" id="39982491"/>
<proteinExistence type="predicted"/>
<sequence>MGEERSSICGRLCIFGAPNGLKFVKKPLSPFLLSGFASARAFRLYTNRGLQPHFRPTKRNQTTQPPRKAHCPKTRSESTWLPAPAPSYPCGRNAKFFQGKQKQSKPFRGKAEGPQPQHKK</sequence>
<dbReference type="AlphaFoldDB" id="A0A1X0P6N5"/>
<dbReference type="Proteomes" id="UP000192257">
    <property type="component" value="Unassembled WGS sequence"/>
</dbReference>
<reference evidence="2 3" key="1">
    <citation type="submission" date="2017-03" db="EMBL/GenBank/DDBJ databases">
        <title>An alternative strategy for trypanosome survival in the mammalian bloodstream revealed through genome and transcriptome analysis of the ubiquitous bovine parasite Trypanosoma (Megatrypanum) theileri.</title>
        <authorList>
            <person name="Kelly S."/>
            <person name="Ivens A."/>
            <person name="Mott A."/>
            <person name="O'Neill E."/>
            <person name="Emms D."/>
            <person name="Macleod O."/>
            <person name="Voorheis P."/>
            <person name="Matthews J."/>
            <person name="Matthews K."/>
            <person name="Carrington M."/>
        </authorList>
    </citation>
    <scope>NUCLEOTIDE SEQUENCE [LARGE SCALE GENOMIC DNA]</scope>
    <source>
        <strain evidence="2">Edinburgh</strain>
    </source>
</reference>
<keyword evidence="3" id="KW-1185">Reference proteome</keyword>
<evidence type="ECO:0000313" key="3">
    <source>
        <dbReference type="Proteomes" id="UP000192257"/>
    </source>
</evidence>
<feature type="region of interest" description="Disordered" evidence="1">
    <location>
        <begin position="49"/>
        <end position="120"/>
    </location>
</feature>
<accession>A0A1X0P6N5</accession>
<evidence type="ECO:0000313" key="2">
    <source>
        <dbReference type="EMBL" id="ORC92303.1"/>
    </source>
</evidence>
<organism evidence="2 3">
    <name type="scientific">Trypanosoma theileri</name>
    <dbReference type="NCBI Taxonomy" id="67003"/>
    <lineage>
        <taxon>Eukaryota</taxon>
        <taxon>Discoba</taxon>
        <taxon>Euglenozoa</taxon>
        <taxon>Kinetoplastea</taxon>
        <taxon>Metakinetoplastina</taxon>
        <taxon>Trypanosomatida</taxon>
        <taxon>Trypanosomatidae</taxon>
        <taxon>Trypanosoma</taxon>
    </lineage>
</organism>